<dbReference type="Pfam" id="PF00561">
    <property type="entry name" value="Abhydrolase_1"/>
    <property type="match status" value="1"/>
</dbReference>
<gene>
    <name evidence="3 5" type="primary">menH</name>
    <name evidence="5" type="ORF">BN983_03899</name>
</gene>
<accession>A0A024P9L0</accession>
<name>A0A024P9L0_9BACI</name>
<evidence type="ECO:0000256" key="3">
    <source>
        <dbReference type="HAMAP-Rule" id="MF_01660"/>
    </source>
</evidence>
<organism evidence="5 6">
    <name type="scientific">Halobacillus karajensis</name>
    <dbReference type="NCBI Taxonomy" id="195088"/>
    <lineage>
        <taxon>Bacteria</taxon>
        <taxon>Bacillati</taxon>
        <taxon>Bacillota</taxon>
        <taxon>Bacilli</taxon>
        <taxon>Bacillales</taxon>
        <taxon>Bacillaceae</taxon>
        <taxon>Halobacillus</taxon>
    </lineage>
</organism>
<comment type="pathway">
    <text evidence="3">Quinol/quinone metabolism; menaquinone biosynthesis.</text>
</comment>
<dbReference type="NCBIfam" id="TIGR03695">
    <property type="entry name" value="menH_SHCHC"/>
    <property type="match status" value="1"/>
</dbReference>
<dbReference type="RefSeq" id="WP_035511373.1">
    <property type="nucleotide sequence ID" value="NZ_CCDH010000004.1"/>
</dbReference>
<comment type="caution">
    <text evidence="5">The sequence shown here is derived from an EMBL/GenBank/DDBJ whole genome shotgun (WGS) entry which is preliminary data.</text>
</comment>
<dbReference type="Proteomes" id="UP000028868">
    <property type="component" value="Unassembled WGS sequence"/>
</dbReference>
<sequence length="265" mass="29670">MIMKVNDHQYWVEDKGEGPALVMLHGFTGSASTFDQVAAHFSNSYRIIRVDLPGHARTGSIGRVTMEQFCRDLKDLLDQLGLSKVSLLGYSLGGRTALSFAVLYPCYVDRLILESASPGLATTEEQLSRQAKDKGLAEKLLEEGLEAFVDYWENIPLFHSHQRLPLPAKKHLRAERLGHMEKGLAESLLGMGTGHQPSWWNKLSSLKTPVLLITGGEDKKFFTINEKMKGRLPNAFHKVVEHSGHTVHLEKPSFFAKIVDSFMIE</sequence>
<proteinExistence type="inferred from homology"/>
<dbReference type="PANTHER" id="PTHR42916:SF1">
    <property type="entry name" value="PROTEIN PHYLLO, CHLOROPLASTIC"/>
    <property type="match status" value="1"/>
</dbReference>
<evidence type="ECO:0000259" key="4">
    <source>
        <dbReference type="Pfam" id="PF00561"/>
    </source>
</evidence>
<protein>
    <recommendedName>
        <fullName evidence="3">Putative 2-succinyl-6-hydroxy-2,4-cyclohexadiene-1-carboxylate synthase</fullName>
        <shortName evidence="3">SHCHC synthase</shortName>
        <ecNumber evidence="3">4.2.99.20</ecNumber>
    </recommendedName>
</protein>
<comment type="function">
    <text evidence="3">Catalyzes a proton abstraction reaction that results in 2,5-elimination of pyruvate from 2-succinyl-5-enolpyruvyl-6-hydroxy-3-cyclohexene-1-carboxylate (SEPHCHC) and the formation of 2-succinyl-6-hydroxy-2,4-cyclohexadiene-1-carboxylate (SHCHC).</text>
</comment>
<comment type="pathway">
    <text evidence="3">Quinol/quinone metabolism; 1,4-dihydroxy-2-naphthoate biosynthesis; 1,4-dihydroxy-2-naphthoate from chorismate: step 3/7.</text>
</comment>
<reference evidence="5 6" key="2">
    <citation type="submission" date="2014-05" db="EMBL/GenBank/DDBJ databases">
        <title>Draft genome sequence of Halobacillus karajensis HK-03.</title>
        <authorList>
            <person name="Khelaifia S."/>
            <person name="Croce O."/>
            <person name="Lagier J.C."/>
            <person name="Raoult D."/>
        </authorList>
    </citation>
    <scope>NUCLEOTIDE SEQUENCE [LARGE SCALE GENOMIC DNA]</scope>
    <source>
        <strain evidence="5 6">HD-03</strain>
    </source>
</reference>
<keyword evidence="1 3" id="KW-0474">Menaquinone biosynthesis</keyword>
<dbReference type="UniPathway" id="UPA00079"/>
<feature type="domain" description="AB hydrolase-1" evidence="4">
    <location>
        <begin position="19"/>
        <end position="252"/>
    </location>
</feature>
<comment type="catalytic activity">
    <reaction evidence="3">
        <text>5-enolpyruvoyl-6-hydroxy-2-succinyl-cyclohex-3-ene-1-carboxylate = (1R,6R)-6-hydroxy-2-succinyl-cyclohexa-2,4-diene-1-carboxylate + pyruvate</text>
        <dbReference type="Rhea" id="RHEA:25597"/>
        <dbReference type="ChEBI" id="CHEBI:15361"/>
        <dbReference type="ChEBI" id="CHEBI:58689"/>
        <dbReference type="ChEBI" id="CHEBI:58818"/>
        <dbReference type="EC" id="4.2.99.20"/>
    </reaction>
</comment>
<evidence type="ECO:0000313" key="5">
    <source>
        <dbReference type="EMBL" id="CDQ25548.1"/>
    </source>
</evidence>
<evidence type="ECO:0000256" key="1">
    <source>
        <dbReference type="ARBA" id="ARBA00022428"/>
    </source>
</evidence>
<keyword evidence="2 3" id="KW-0456">Lyase</keyword>
<dbReference type="HAMAP" id="MF_01660">
    <property type="entry name" value="MenH"/>
    <property type="match status" value="1"/>
</dbReference>
<dbReference type="Gene3D" id="3.40.50.1820">
    <property type="entry name" value="alpha/beta hydrolase"/>
    <property type="match status" value="1"/>
</dbReference>
<dbReference type="SUPFAM" id="SSF53474">
    <property type="entry name" value="alpha/beta-Hydrolases"/>
    <property type="match status" value="1"/>
</dbReference>
<dbReference type="InterPro" id="IPR000073">
    <property type="entry name" value="AB_hydrolase_1"/>
</dbReference>
<keyword evidence="6" id="KW-1185">Reference proteome</keyword>
<dbReference type="EC" id="4.2.99.20" evidence="3"/>
<reference evidence="6" key="1">
    <citation type="submission" date="2014-03" db="EMBL/GenBank/DDBJ databases">
        <authorList>
            <person name="Urmite Genomes U."/>
        </authorList>
    </citation>
    <scope>NUCLEOTIDE SEQUENCE [LARGE SCALE GENOMIC DNA]</scope>
    <source>
        <strain evidence="6">HD-03</strain>
    </source>
</reference>
<dbReference type="EMBL" id="CCDI010000007">
    <property type="protein sequence ID" value="CDQ25548.1"/>
    <property type="molecule type" value="Genomic_DNA"/>
</dbReference>
<dbReference type="InterPro" id="IPR022485">
    <property type="entry name" value="SHCHC_synthase_MenH"/>
</dbReference>
<dbReference type="UniPathway" id="UPA01057">
    <property type="reaction ID" value="UER00900"/>
</dbReference>
<dbReference type="AlphaFoldDB" id="A0A024P9L0"/>
<comment type="subunit">
    <text evidence="3">Monomer.</text>
</comment>
<dbReference type="InterPro" id="IPR029058">
    <property type="entry name" value="AB_hydrolase_fold"/>
</dbReference>
<evidence type="ECO:0000313" key="6">
    <source>
        <dbReference type="Proteomes" id="UP000028868"/>
    </source>
</evidence>
<dbReference type="GO" id="GO:0070205">
    <property type="term" value="F:2-succinyl-6-hydroxy-2,4-cyclohexadiene-1-carboxylate synthase activity"/>
    <property type="evidence" value="ECO:0007669"/>
    <property type="project" value="UniProtKB-UniRule"/>
</dbReference>
<evidence type="ECO:0000256" key="2">
    <source>
        <dbReference type="ARBA" id="ARBA00023239"/>
    </source>
</evidence>
<dbReference type="PRINTS" id="PR00111">
    <property type="entry name" value="ABHYDROLASE"/>
</dbReference>
<comment type="similarity">
    <text evidence="3">Belongs to the AB hydrolase superfamily. MenH family.</text>
</comment>
<dbReference type="GO" id="GO:0009234">
    <property type="term" value="P:menaquinone biosynthetic process"/>
    <property type="evidence" value="ECO:0007669"/>
    <property type="project" value="UniProtKB-UniRule"/>
</dbReference>
<dbReference type="PANTHER" id="PTHR42916">
    <property type="entry name" value="2-SUCCINYL-5-ENOLPYRUVYL-6-HYDROXY-3-CYCLOHEXENE-1-CARBOXYLATE SYNTHASE"/>
    <property type="match status" value="1"/>
</dbReference>